<reference evidence="2" key="1">
    <citation type="submission" date="2020-05" db="EMBL/GenBank/DDBJ databases">
        <title>WGS assembly of Panicum virgatum.</title>
        <authorList>
            <person name="Lovell J.T."/>
            <person name="Jenkins J."/>
            <person name="Shu S."/>
            <person name="Juenger T.E."/>
            <person name="Schmutz J."/>
        </authorList>
    </citation>
    <scope>NUCLEOTIDE SEQUENCE</scope>
    <source>
        <strain evidence="2">AP13</strain>
    </source>
</reference>
<evidence type="ECO:0000256" key="1">
    <source>
        <dbReference type="SAM" id="MobiDB-lite"/>
    </source>
</evidence>
<comment type="caution">
    <text evidence="2">The sequence shown here is derived from an EMBL/GenBank/DDBJ whole genome shotgun (WGS) entry which is preliminary data.</text>
</comment>
<name>A0A8T0R997_PANVG</name>
<feature type="compositionally biased region" description="Basic and acidic residues" evidence="1">
    <location>
        <begin position="64"/>
        <end position="87"/>
    </location>
</feature>
<evidence type="ECO:0000313" key="3">
    <source>
        <dbReference type="Proteomes" id="UP000823388"/>
    </source>
</evidence>
<feature type="region of interest" description="Disordered" evidence="1">
    <location>
        <begin position="44"/>
        <end position="118"/>
    </location>
</feature>
<dbReference type="AlphaFoldDB" id="A0A8T0R997"/>
<protein>
    <submittedName>
        <fullName evidence="2">Uncharacterized protein</fullName>
    </submittedName>
</protein>
<accession>A0A8T0R997</accession>
<dbReference type="EMBL" id="CM029047">
    <property type="protein sequence ID" value="KAG2582382.1"/>
    <property type="molecule type" value="Genomic_DNA"/>
</dbReference>
<keyword evidence="3" id="KW-1185">Reference proteome</keyword>
<evidence type="ECO:0000313" key="2">
    <source>
        <dbReference type="EMBL" id="KAG2582382.1"/>
    </source>
</evidence>
<feature type="compositionally biased region" description="Low complexity" evidence="1">
    <location>
        <begin position="52"/>
        <end position="63"/>
    </location>
</feature>
<dbReference type="Proteomes" id="UP000823388">
    <property type="component" value="Chromosome 6K"/>
</dbReference>
<proteinExistence type="predicted"/>
<gene>
    <name evidence="2" type="ORF">PVAP13_6KG106435</name>
</gene>
<sequence>MLFCSALCSLGAAPLRKARWMRLEKRMRFGATASSSMSGRKVSAWEEEAGGEAEVASTAGGAEEVVRDEDSGARGPETRREEVEQRDAAAQVAGGHPPDCHISRRGSSKVHQEHGWARRRGRLRALRGTGVSRQETATGKCSAAAAADVELCSAPSPPLSLRVSPSLWAATLAPHGV</sequence>
<organism evidence="2 3">
    <name type="scientific">Panicum virgatum</name>
    <name type="common">Blackwell switchgrass</name>
    <dbReference type="NCBI Taxonomy" id="38727"/>
    <lineage>
        <taxon>Eukaryota</taxon>
        <taxon>Viridiplantae</taxon>
        <taxon>Streptophyta</taxon>
        <taxon>Embryophyta</taxon>
        <taxon>Tracheophyta</taxon>
        <taxon>Spermatophyta</taxon>
        <taxon>Magnoliopsida</taxon>
        <taxon>Liliopsida</taxon>
        <taxon>Poales</taxon>
        <taxon>Poaceae</taxon>
        <taxon>PACMAD clade</taxon>
        <taxon>Panicoideae</taxon>
        <taxon>Panicodae</taxon>
        <taxon>Paniceae</taxon>
        <taxon>Panicinae</taxon>
        <taxon>Panicum</taxon>
        <taxon>Panicum sect. Hiantes</taxon>
    </lineage>
</organism>